<dbReference type="InterPro" id="IPR036388">
    <property type="entry name" value="WH-like_DNA-bd_sf"/>
</dbReference>
<dbReference type="InterPro" id="IPR036390">
    <property type="entry name" value="WH_DNA-bd_sf"/>
</dbReference>
<dbReference type="EMBL" id="JACXYU010000007">
    <property type="protein sequence ID" value="MBD3932935.1"/>
    <property type="molecule type" value="Genomic_DNA"/>
</dbReference>
<evidence type="ECO:0000256" key="4">
    <source>
        <dbReference type="SAM" id="MobiDB-lite"/>
    </source>
</evidence>
<comment type="caution">
    <text evidence="6">The sequence shown here is derived from an EMBL/GenBank/DDBJ whole genome shotgun (WGS) entry which is preliminary data.</text>
</comment>
<organism evidence="6 7">
    <name type="scientific">Streptomyces chumphonensis</name>
    <dbReference type="NCBI Taxonomy" id="1214925"/>
    <lineage>
        <taxon>Bacteria</taxon>
        <taxon>Bacillati</taxon>
        <taxon>Actinomycetota</taxon>
        <taxon>Actinomycetes</taxon>
        <taxon>Kitasatosporales</taxon>
        <taxon>Streptomycetaceae</taxon>
        <taxon>Streptomyces</taxon>
    </lineage>
</organism>
<evidence type="ECO:0000256" key="3">
    <source>
        <dbReference type="ARBA" id="ARBA00023163"/>
    </source>
</evidence>
<evidence type="ECO:0000313" key="7">
    <source>
        <dbReference type="Proteomes" id="UP000632289"/>
    </source>
</evidence>
<dbReference type="PANTHER" id="PTHR42756:SF1">
    <property type="entry name" value="TRANSCRIPTIONAL REPRESSOR OF EMRAB OPERON"/>
    <property type="match status" value="1"/>
</dbReference>
<keyword evidence="1" id="KW-0805">Transcription regulation</keyword>
<dbReference type="GO" id="GO:0003677">
    <property type="term" value="F:DNA binding"/>
    <property type="evidence" value="ECO:0007669"/>
    <property type="project" value="UniProtKB-KW"/>
</dbReference>
<name>A0A927EZN8_9ACTN</name>
<dbReference type="Proteomes" id="UP000632289">
    <property type="component" value="Unassembled WGS sequence"/>
</dbReference>
<evidence type="ECO:0000256" key="1">
    <source>
        <dbReference type="ARBA" id="ARBA00023015"/>
    </source>
</evidence>
<dbReference type="Gene3D" id="1.10.10.10">
    <property type="entry name" value="Winged helix-like DNA-binding domain superfamily/Winged helix DNA-binding domain"/>
    <property type="match status" value="1"/>
</dbReference>
<gene>
    <name evidence="6" type="ORF">IF129_15420</name>
</gene>
<keyword evidence="3" id="KW-0804">Transcription</keyword>
<feature type="compositionally biased region" description="Low complexity" evidence="4">
    <location>
        <begin position="200"/>
        <end position="218"/>
    </location>
</feature>
<keyword evidence="2" id="KW-0238">DNA-binding</keyword>
<accession>A0A927EZN8</accession>
<sequence>MGENAAPSPRHADAAARSAAEVTELLEVLWERGRDAVSSSPVSASQLRVLYSLDREEGINLRTLGTLLGSAPSSVSRLCDRLAALGLVERAASPVSRRELELRLTDTGRTYLTDLRRRREEVLQASIDAMPEPARTALEEGLRGLRDAIRSTGTGSTRAARSRARPVEVTIPVSQDGPRATDGPATPDVAVAPEVPVGTDVPVAPDVPLAPAAAAGPVGPDGPDGGFTAVAGAQP</sequence>
<dbReference type="InterPro" id="IPR023187">
    <property type="entry name" value="Tscrpt_reg_MarR-type_CS"/>
</dbReference>
<feature type="domain" description="HTH marR-type" evidence="5">
    <location>
        <begin position="12"/>
        <end position="147"/>
    </location>
</feature>
<dbReference type="PROSITE" id="PS50995">
    <property type="entry name" value="HTH_MARR_2"/>
    <property type="match status" value="1"/>
</dbReference>
<evidence type="ECO:0000313" key="6">
    <source>
        <dbReference type="EMBL" id="MBD3932935.1"/>
    </source>
</evidence>
<keyword evidence="7" id="KW-1185">Reference proteome</keyword>
<dbReference type="SUPFAM" id="SSF46785">
    <property type="entry name" value="Winged helix' DNA-binding domain"/>
    <property type="match status" value="1"/>
</dbReference>
<dbReference type="SMART" id="SM00347">
    <property type="entry name" value="HTH_MARR"/>
    <property type="match status" value="1"/>
</dbReference>
<evidence type="ECO:0000256" key="2">
    <source>
        <dbReference type="ARBA" id="ARBA00023125"/>
    </source>
</evidence>
<dbReference type="InterPro" id="IPR000835">
    <property type="entry name" value="HTH_MarR-typ"/>
</dbReference>
<dbReference type="PROSITE" id="PS01117">
    <property type="entry name" value="HTH_MARR_1"/>
    <property type="match status" value="1"/>
</dbReference>
<evidence type="ECO:0000259" key="5">
    <source>
        <dbReference type="PROSITE" id="PS50995"/>
    </source>
</evidence>
<dbReference type="GO" id="GO:0003700">
    <property type="term" value="F:DNA-binding transcription factor activity"/>
    <property type="evidence" value="ECO:0007669"/>
    <property type="project" value="InterPro"/>
</dbReference>
<dbReference type="Pfam" id="PF12802">
    <property type="entry name" value="MarR_2"/>
    <property type="match status" value="1"/>
</dbReference>
<protein>
    <submittedName>
        <fullName evidence="6">MarR family transcriptional regulator</fullName>
    </submittedName>
</protein>
<feature type="region of interest" description="Disordered" evidence="4">
    <location>
        <begin position="172"/>
        <end position="235"/>
    </location>
</feature>
<dbReference type="PANTHER" id="PTHR42756">
    <property type="entry name" value="TRANSCRIPTIONAL REGULATOR, MARR"/>
    <property type="match status" value="1"/>
</dbReference>
<proteinExistence type="predicted"/>
<dbReference type="AlphaFoldDB" id="A0A927EZN8"/>
<reference evidence="6" key="1">
    <citation type="submission" date="2020-09" db="EMBL/GenBank/DDBJ databases">
        <title>Secondary metabolite and genome analysis of marine Streptomyces chumphonensis KK1-2T.</title>
        <authorList>
            <person name="Phongsopitanun W."/>
            <person name="Kanchanasin P."/>
            <person name="Pittayakhajonwut P."/>
            <person name="Suwanborirux K."/>
            <person name="Tanasupawat S."/>
        </authorList>
    </citation>
    <scope>NUCLEOTIDE SEQUENCE</scope>
    <source>
        <strain evidence="6">KK1-2</strain>
    </source>
</reference>